<evidence type="ECO:0000256" key="1">
    <source>
        <dbReference type="SAM" id="Phobius"/>
    </source>
</evidence>
<accession>X0U8C8</accession>
<feature type="transmembrane region" description="Helical" evidence="1">
    <location>
        <begin position="7"/>
        <end position="24"/>
    </location>
</feature>
<organism evidence="2">
    <name type="scientific">marine sediment metagenome</name>
    <dbReference type="NCBI Taxonomy" id="412755"/>
    <lineage>
        <taxon>unclassified sequences</taxon>
        <taxon>metagenomes</taxon>
        <taxon>ecological metagenomes</taxon>
    </lineage>
</organism>
<feature type="transmembrane region" description="Helical" evidence="1">
    <location>
        <begin position="133"/>
        <end position="154"/>
    </location>
</feature>
<reference evidence="2" key="1">
    <citation type="journal article" date="2014" name="Front. Microbiol.">
        <title>High frequency of phylogenetically diverse reductive dehalogenase-homologous genes in deep subseafloor sedimentary metagenomes.</title>
        <authorList>
            <person name="Kawai M."/>
            <person name="Futagami T."/>
            <person name="Toyoda A."/>
            <person name="Takaki Y."/>
            <person name="Nishi S."/>
            <person name="Hori S."/>
            <person name="Arai W."/>
            <person name="Tsubouchi T."/>
            <person name="Morono Y."/>
            <person name="Uchiyama I."/>
            <person name="Ito T."/>
            <person name="Fujiyama A."/>
            <person name="Inagaki F."/>
            <person name="Takami H."/>
        </authorList>
    </citation>
    <scope>NUCLEOTIDE SEQUENCE</scope>
    <source>
        <strain evidence="2">Expedition CK06-06</strain>
    </source>
</reference>
<dbReference type="EMBL" id="BARS01027883">
    <property type="protein sequence ID" value="GAG02034.1"/>
    <property type="molecule type" value="Genomic_DNA"/>
</dbReference>
<keyword evidence="1" id="KW-1133">Transmembrane helix</keyword>
<evidence type="ECO:0008006" key="3">
    <source>
        <dbReference type="Google" id="ProtNLM"/>
    </source>
</evidence>
<name>X0U8C8_9ZZZZ</name>
<dbReference type="AlphaFoldDB" id="X0U8C8"/>
<feature type="transmembrane region" description="Helical" evidence="1">
    <location>
        <begin position="30"/>
        <end position="47"/>
    </location>
</feature>
<keyword evidence="1" id="KW-0472">Membrane</keyword>
<sequence>MLNQKEISLILIVVFIITLLTSLFKSFDGFLYTLLAVFFVFLINILAKKIASFYLDSKIEMKIWKIKRYGFKPSSYFKKPIYAGILFPIIFALVFLGNFIWMACLVFDVKPKIYKAAKRHGLYSYSEMTESHIGIIAAIGIIASLVFAIIGYLLGFSEFSRLSIFFALFNMIPISDLDGNKIFFGSIILWS</sequence>
<keyword evidence="1" id="KW-0812">Transmembrane</keyword>
<protein>
    <recommendedName>
        <fullName evidence="3">Peptidase M50 domain-containing protein</fullName>
    </recommendedName>
</protein>
<feature type="transmembrane region" description="Helical" evidence="1">
    <location>
        <begin position="81"/>
        <end position="101"/>
    </location>
</feature>
<evidence type="ECO:0000313" key="2">
    <source>
        <dbReference type="EMBL" id="GAG02034.1"/>
    </source>
</evidence>
<gene>
    <name evidence="2" type="ORF">S01H1_43759</name>
</gene>
<proteinExistence type="predicted"/>
<feature type="non-terminal residue" evidence="2">
    <location>
        <position position="191"/>
    </location>
</feature>
<comment type="caution">
    <text evidence="2">The sequence shown here is derived from an EMBL/GenBank/DDBJ whole genome shotgun (WGS) entry which is preliminary data.</text>
</comment>